<dbReference type="RefSeq" id="WP_245328784.1">
    <property type="nucleotide sequence ID" value="NZ_JAGGLU010000012.1"/>
</dbReference>
<name>A0ABS4MH82_9LACO</name>
<dbReference type="Proteomes" id="UP001519292">
    <property type="component" value="Unassembled WGS sequence"/>
</dbReference>
<evidence type="ECO:0000256" key="1">
    <source>
        <dbReference type="SAM" id="Coils"/>
    </source>
</evidence>
<reference evidence="2 3" key="1">
    <citation type="submission" date="2021-03" db="EMBL/GenBank/DDBJ databases">
        <title>Genomic Encyclopedia of Type Strains, Phase IV (KMG-IV): sequencing the most valuable type-strain genomes for metagenomic binning, comparative biology and taxonomic classification.</title>
        <authorList>
            <person name="Goeker M."/>
        </authorList>
    </citation>
    <scope>NUCLEOTIDE SEQUENCE [LARGE SCALE GENOMIC DNA]</scope>
    <source>
        <strain evidence="2 3">DSM 101872</strain>
    </source>
</reference>
<comment type="caution">
    <text evidence="2">The sequence shown here is derived from an EMBL/GenBank/DDBJ whole genome shotgun (WGS) entry which is preliminary data.</text>
</comment>
<sequence length="61" mass="7345">MSLIIRKTENPMQDKDKQIQELQKQIKNLKQKNLELTVENEFIKELDALVAQRTRNQKHKK</sequence>
<keyword evidence="3" id="KW-1185">Reference proteome</keyword>
<evidence type="ECO:0000313" key="2">
    <source>
        <dbReference type="EMBL" id="MBP2058682.1"/>
    </source>
</evidence>
<feature type="coiled-coil region" evidence="1">
    <location>
        <begin position="5"/>
        <end position="46"/>
    </location>
</feature>
<gene>
    <name evidence="2" type="ORF">J2Z60_001870</name>
</gene>
<protein>
    <submittedName>
        <fullName evidence="2">Regulator of replication initiation timing</fullName>
    </submittedName>
</protein>
<evidence type="ECO:0000313" key="3">
    <source>
        <dbReference type="Proteomes" id="UP001519292"/>
    </source>
</evidence>
<organism evidence="2 3">
    <name type="scientific">Lactobacillus colini</name>
    <dbReference type="NCBI Taxonomy" id="1819254"/>
    <lineage>
        <taxon>Bacteria</taxon>
        <taxon>Bacillati</taxon>
        <taxon>Bacillota</taxon>
        <taxon>Bacilli</taxon>
        <taxon>Lactobacillales</taxon>
        <taxon>Lactobacillaceae</taxon>
        <taxon>Lactobacillus</taxon>
    </lineage>
</organism>
<keyword evidence="1" id="KW-0175">Coiled coil</keyword>
<proteinExistence type="predicted"/>
<dbReference type="EMBL" id="JAGGLU010000012">
    <property type="protein sequence ID" value="MBP2058682.1"/>
    <property type="molecule type" value="Genomic_DNA"/>
</dbReference>
<accession>A0ABS4MH82</accession>